<feature type="transmembrane region" description="Helical" evidence="7">
    <location>
        <begin position="893"/>
        <end position="913"/>
    </location>
</feature>
<evidence type="ECO:0000259" key="9">
    <source>
        <dbReference type="Pfam" id="PF12704"/>
    </source>
</evidence>
<dbReference type="InterPro" id="IPR047928">
    <property type="entry name" value="Perm_prefix_1"/>
</dbReference>
<accession>A0AAU7DQA7</accession>
<keyword evidence="4 7" id="KW-1133">Transmembrane helix</keyword>
<evidence type="ECO:0000313" key="10">
    <source>
        <dbReference type="EMBL" id="XBH19988.1"/>
    </source>
</evidence>
<feature type="transmembrane region" description="Helical" evidence="7">
    <location>
        <begin position="535"/>
        <end position="555"/>
    </location>
</feature>
<reference evidence="10" key="1">
    <citation type="submission" date="2023-03" db="EMBL/GenBank/DDBJ databases">
        <title>Edaphobacter sp.</title>
        <authorList>
            <person name="Huber K.J."/>
            <person name="Papendorf J."/>
            <person name="Pilke C."/>
            <person name="Bunk B."/>
            <person name="Sproeer C."/>
            <person name="Pester M."/>
        </authorList>
    </citation>
    <scope>NUCLEOTIDE SEQUENCE</scope>
    <source>
        <strain evidence="10">DSM 110680</strain>
    </source>
</reference>
<evidence type="ECO:0000259" key="8">
    <source>
        <dbReference type="Pfam" id="PF02687"/>
    </source>
</evidence>
<dbReference type="InterPro" id="IPR003838">
    <property type="entry name" value="ABC3_permease_C"/>
</dbReference>
<keyword evidence="5 7" id="KW-0472">Membrane</keyword>
<evidence type="ECO:0000256" key="2">
    <source>
        <dbReference type="ARBA" id="ARBA00022475"/>
    </source>
</evidence>
<feature type="transmembrane region" description="Helical" evidence="7">
    <location>
        <begin position="803"/>
        <end position="832"/>
    </location>
</feature>
<feature type="transmembrane region" description="Helical" evidence="7">
    <location>
        <begin position="435"/>
        <end position="458"/>
    </location>
</feature>
<comment type="subcellular location">
    <subcellularLocation>
        <location evidence="1">Cell membrane</location>
        <topology evidence="1">Multi-pass membrane protein</topology>
    </subcellularLocation>
</comment>
<dbReference type="Pfam" id="PF02687">
    <property type="entry name" value="FtsX"/>
    <property type="match status" value="2"/>
</dbReference>
<organism evidence="10">
    <name type="scientific">Telmatobacter sp. DSM 110680</name>
    <dbReference type="NCBI Taxonomy" id="3036704"/>
    <lineage>
        <taxon>Bacteria</taxon>
        <taxon>Pseudomonadati</taxon>
        <taxon>Acidobacteriota</taxon>
        <taxon>Terriglobia</taxon>
        <taxon>Terriglobales</taxon>
        <taxon>Acidobacteriaceae</taxon>
        <taxon>Telmatobacter</taxon>
    </lineage>
</organism>
<feature type="transmembrane region" description="Helical" evidence="7">
    <location>
        <begin position="92"/>
        <end position="114"/>
    </location>
</feature>
<feature type="domain" description="MacB-like periplasmic core" evidence="9">
    <location>
        <begin position="93"/>
        <end position="344"/>
    </location>
</feature>
<dbReference type="RefSeq" id="WP_348265211.1">
    <property type="nucleotide sequence ID" value="NZ_CP121196.1"/>
</dbReference>
<evidence type="ECO:0000256" key="4">
    <source>
        <dbReference type="ARBA" id="ARBA00022989"/>
    </source>
</evidence>
<feature type="domain" description="MacB-like periplasmic core" evidence="9">
    <location>
        <begin position="638"/>
        <end position="749"/>
    </location>
</feature>
<evidence type="ECO:0000256" key="1">
    <source>
        <dbReference type="ARBA" id="ARBA00004651"/>
    </source>
</evidence>
<dbReference type="Pfam" id="PF12704">
    <property type="entry name" value="MacB_PCD"/>
    <property type="match status" value="2"/>
</dbReference>
<keyword evidence="2" id="KW-1003">Cell membrane</keyword>
<feature type="transmembrane region" description="Helical" evidence="7">
    <location>
        <begin position="863"/>
        <end position="881"/>
    </location>
</feature>
<dbReference type="GO" id="GO:0022857">
    <property type="term" value="F:transmembrane transporter activity"/>
    <property type="evidence" value="ECO:0007669"/>
    <property type="project" value="TreeGrafter"/>
</dbReference>
<gene>
    <name evidence="10" type="ORF">P8935_11855</name>
</gene>
<dbReference type="EMBL" id="CP121196">
    <property type="protein sequence ID" value="XBH19988.1"/>
    <property type="molecule type" value="Genomic_DNA"/>
</dbReference>
<evidence type="ECO:0000256" key="6">
    <source>
        <dbReference type="ARBA" id="ARBA00038076"/>
    </source>
</evidence>
<dbReference type="AlphaFoldDB" id="A0AAU7DQA7"/>
<feature type="domain" description="ABC3 transporter permease C-terminal" evidence="8">
    <location>
        <begin position="811"/>
        <end position="919"/>
    </location>
</feature>
<dbReference type="PANTHER" id="PTHR30572">
    <property type="entry name" value="MEMBRANE COMPONENT OF TRANSPORTER-RELATED"/>
    <property type="match status" value="1"/>
</dbReference>
<dbReference type="InterPro" id="IPR017800">
    <property type="entry name" value="ADOP"/>
</dbReference>
<name>A0AAU7DQA7_9BACT</name>
<evidence type="ECO:0000256" key="7">
    <source>
        <dbReference type="SAM" id="Phobius"/>
    </source>
</evidence>
<feature type="transmembrane region" description="Helical" evidence="7">
    <location>
        <begin position="486"/>
        <end position="507"/>
    </location>
</feature>
<dbReference type="NCBIfam" id="NF038403">
    <property type="entry name" value="perm_prefix_1"/>
    <property type="match status" value="1"/>
</dbReference>
<sequence length="930" mass="101681">MSWFLRWRSRWSSDRRNNELDEELKFHLAMREQWNVDRGMRGEPARREARLRFGNPTMWRERMREIDWIVLPQSVLQDVKYGLRTIRRNARFTAVAVIALAIGIGINTTIFTAYKGLLGRGVDARDPGSMVSLTLLRQSGEREAQFSYPDYEAYKQQSHTIAGLVATGQQFEQLIMSDAGGSSDDRKAASDSLLGKWGLLPAATIASKAELASVITVSENYFSVLGIAPVRGRFFVEQDRKQLAAAPAVLISENYWQKRFGGDPEIIGKAIRLNGAAVTIIGITPRDFVGTSIGVPDFWVPLSLQSVIHPGDQSLKDEDSVCCRLFGRIASDASVSQVRAEMSAIAARQFTLHKSTDAKNQIKEILITPASPFPRELDRGLRFAIFLIMLATAMVLVIACANVASLQLARAASRQIELAVRISLGASRRRLIRQLLTESALLGLIAGAVAILCSWAMLRILAKVAKDLLPADMGTFIVNVNPDAEIFAYVFGISVIAGVLFGLAPTLESTRSALSSWMKANSGMSPARNRRLRDWLTGGQVAVSFVLLIAGSMMVRSAFQALTMSTGYETKHVVNLTLQYPEGPEYDGAHQNTSLRHIVERLETTPGVMEVATGRPPDGGGLRTAAIAIDGKKADARSMKAYLFYTYVDANYFHALGIPMTYGHGFHAESGVPEPTAVLSETAAQRLWPGMNPIGRTLEMSTDGQFHDKKELTPDGRSYQVIGIAHDARGVLMDNSDAAEVYLQIPENRLNEFPLLVRTSIAPGQLIHQIESTIASVNANIVATAYTLDDMLRETPPFMVSSMAALIAGTVGLLGLLLSAMGIYGTLSYVVVLRTREVGIRMALGARKGEVLRLMLRQSSAPVIYGILVGCLLATGDYYLLRKVLYGVGPLDALSYTSISALFLIVAVVASYVPARRATMVDPAVALRYE</sequence>
<feature type="domain" description="ABC3 transporter permease C-terminal" evidence="8">
    <location>
        <begin position="390"/>
        <end position="511"/>
    </location>
</feature>
<feature type="transmembrane region" description="Helical" evidence="7">
    <location>
        <begin position="383"/>
        <end position="404"/>
    </location>
</feature>
<dbReference type="GO" id="GO:0005886">
    <property type="term" value="C:plasma membrane"/>
    <property type="evidence" value="ECO:0007669"/>
    <property type="project" value="UniProtKB-SubCell"/>
</dbReference>
<comment type="similarity">
    <text evidence="6">Belongs to the ABC-4 integral membrane protein family.</text>
</comment>
<dbReference type="NCBIfam" id="TIGR03434">
    <property type="entry name" value="ADOP"/>
    <property type="match status" value="1"/>
</dbReference>
<dbReference type="InterPro" id="IPR050250">
    <property type="entry name" value="Macrolide_Exporter_MacB"/>
</dbReference>
<keyword evidence="3 7" id="KW-0812">Transmembrane</keyword>
<dbReference type="PANTHER" id="PTHR30572:SF4">
    <property type="entry name" value="ABC TRANSPORTER PERMEASE YTRF"/>
    <property type="match status" value="1"/>
</dbReference>
<protein>
    <submittedName>
        <fullName evidence="10">ABC transporter permease</fullName>
    </submittedName>
</protein>
<evidence type="ECO:0000256" key="3">
    <source>
        <dbReference type="ARBA" id="ARBA00022692"/>
    </source>
</evidence>
<evidence type="ECO:0000256" key="5">
    <source>
        <dbReference type="ARBA" id="ARBA00023136"/>
    </source>
</evidence>
<proteinExistence type="inferred from homology"/>
<dbReference type="InterPro" id="IPR025857">
    <property type="entry name" value="MacB_PCD"/>
</dbReference>